<evidence type="ECO:0000313" key="4">
    <source>
        <dbReference type="EMBL" id="SEU06372.1"/>
    </source>
</evidence>
<sequence>MEPQRNIGLGHSGSLRASQPSPKAGGRAVKLESALERDYCCLLEFDLQVSSYVEQPITLEVEALTDTGRAGRYTPDFFVQYAASAKRRPALIEVKYRSDLRKKWTQLKPKFRCAAAYAARQGWEFRLVTEVEIQTPYLKNVKFLSGYRPQALPVIRVEYARLLLECIAQLDETTPQEVLVVAFADSDRRTELLPVLWQLVATGQVGCNLLLPLTMSSAIWSIDADDTLELYK</sequence>
<keyword evidence="4" id="KW-0540">Nuclease</keyword>
<evidence type="ECO:0000313" key="5">
    <source>
        <dbReference type="Proteomes" id="UP000198697"/>
    </source>
</evidence>
<feature type="region of interest" description="Disordered" evidence="1">
    <location>
        <begin position="1"/>
        <end position="24"/>
    </location>
</feature>
<evidence type="ECO:0000259" key="2">
    <source>
        <dbReference type="Pfam" id="PF08721"/>
    </source>
</evidence>
<evidence type="ECO:0000256" key="1">
    <source>
        <dbReference type="SAM" id="MobiDB-lite"/>
    </source>
</evidence>
<dbReference type="Pfam" id="PF08722">
    <property type="entry name" value="Tn7_TnsA-like_N"/>
    <property type="match status" value="1"/>
</dbReference>
<feature type="domain" description="TnsA endonuclease N-terminal" evidence="3">
    <location>
        <begin position="48"/>
        <end position="130"/>
    </location>
</feature>
<accession>A0A1I0JAP1</accession>
<dbReference type="Proteomes" id="UP000198697">
    <property type="component" value="Unassembled WGS sequence"/>
</dbReference>
<keyword evidence="5" id="KW-1185">Reference proteome</keyword>
<protein>
    <submittedName>
        <fullName evidence="4">TnsA endonuclease C terminal</fullName>
    </submittedName>
</protein>
<dbReference type="Pfam" id="PF08721">
    <property type="entry name" value="Tn7_Tnp_TnsA_C"/>
    <property type="match status" value="1"/>
</dbReference>
<keyword evidence="4" id="KW-0255">Endonuclease</keyword>
<dbReference type="GO" id="GO:0004519">
    <property type="term" value="F:endonuclease activity"/>
    <property type="evidence" value="ECO:0007669"/>
    <property type="project" value="UniProtKB-KW"/>
</dbReference>
<reference evidence="5" key="1">
    <citation type="submission" date="2016-10" db="EMBL/GenBank/DDBJ databases">
        <authorList>
            <person name="Varghese N."/>
            <person name="Submissions S."/>
        </authorList>
    </citation>
    <scope>NUCLEOTIDE SEQUENCE [LARGE SCALE GENOMIC DNA]</scope>
    <source>
        <strain evidence="5">DSM 15310</strain>
    </source>
</reference>
<proteinExistence type="predicted"/>
<dbReference type="InterPro" id="IPR014833">
    <property type="entry name" value="TnsA_N"/>
</dbReference>
<dbReference type="AlphaFoldDB" id="A0A1I0JAP1"/>
<dbReference type="STRING" id="82805.SAMN04487998_3723"/>
<feature type="domain" description="TnsA endonuclease C-terminal" evidence="2">
    <location>
        <begin position="132"/>
        <end position="209"/>
    </location>
</feature>
<keyword evidence="4" id="KW-0378">Hydrolase</keyword>
<organism evidence="4 5">
    <name type="scientific">Hymenobacter actinosclerus</name>
    <dbReference type="NCBI Taxonomy" id="82805"/>
    <lineage>
        <taxon>Bacteria</taxon>
        <taxon>Pseudomonadati</taxon>
        <taxon>Bacteroidota</taxon>
        <taxon>Cytophagia</taxon>
        <taxon>Cytophagales</taxon>
        <taxon>Hymenobacteraceae</taxon>
        <taxon>Hymenobacter</taxon>
    </lineage>
</organism>
<name>A0A1I0JAP1_9BACT</name>
<dbReference type="EMBL" id="FOHS01000007">
    <property type="protein sequence ID" value="SEU06372.1"/>
    <property type="molecule type" value="Genomic_DNA"/>
</dbReference>
<dbReference type="GO" id="GO:0003676">
    <property type="term" value="F:nucleic acid binding"/>
    <property type="evidence" value="ECO:0007669"/>
    <property type="project" value="InterPro"/>
</dbReference>
<gene>
    <name evidence="4" type="ORF">SAMN04487998_3723</name>
</gene>
<dbReference type="InterPro" id="IPR011856">
    <property type="entry name" value="tRNA_endonuc-like_dom_sf"/>
</dbReference>
<dbReference type="InterPro" id="IPR014832">
    <property type="entry name" value="TnsA_C"/>
</dbReference>
<evidence type="ECO:0000259" key="3">
    <source>
        <dbReference type="Pfam" id="PF08722"/>
    </source>
</evidence>
<dbReference type="Gene3D" id="3.40.1350.10">
    <property type="match status" value="1"/>
</dbReference>